<comment type="caution">
    <text evidence="2">The sequence shown here is derived from an EMBL/GenBank/DDBJ whole genome shotgun (WGS) entry which is preliminary data.</text>
</comment>
<feature type="region of interest" description="Disordered" evidence="1">
    <location>
        <begin position="1"/>
        <end position="78"/>
    </location>
</feature>
<gene>
    <name evidence="2" type="ORF">IAI60_06515</name>
</gene>
<dbReference type="RefSeq" id="WP_207445849.1">
    <property type="nucleotide sequence ID" value="NZ_CP061091.1"/>
</dbReference>
<organism evidence="2 3">
    <name type="scientific">Roseomonas marmotae</name>
    <dbReference type="NCBI Taxonomy" id="2768161"/>
    <lineage>
        <taxon>Bacteria</taxon>
        <taxon>Pseudomonadati</taxon>
        <taxon>Pseudomonadota</taxon>
        <taxon>Alphaproteobacteria</taxon>
        <taxon>Acetobacterales</taxon>
        <taxon>Roseomonadaceae</taxon>
        <taxon>Roseomonas</taxon>
    </lineage>
</organism>
<sequence>MSKDATYEGLKNWGRGPSSGRPDSVGSHDILEDQNDPDAKGLDPNKDYKGGGAGNGPNTGLGVNGESTKGPVNIGVKK</sequence>
<feature type="compositionally biased region" description="Basic and acidic residues" evidence="1">
    <location>
        <begin position="37"/>
        <end position="49"/>
    </location>
</feature>
<reference evidence="2 3" key="1">
    <citation type="submission" date="2020-09" db="EMBL/GenBank/DDBJ databases">
        <title>Roseomonas.</title>
        <authorList>
            <person name="Zhu W."/>
        </authorList>
    </citation>
    <scope>NUCLEOTIDE SEQUENCE [LARGE SCALE GENOMIC DNA]</scope>
    <source>
        <strain evidence="2 3">1311</strain>
    </source>
</reference>
<evidence type="ECO:0000256" key="1">
    <source>
        <dbReference type="SAM" id="MobiDB-lite"/>
    </source>
</evidence>
<protein>
    <submittedName>
        <fullName evidence="2">Uncharacterized protein</fullName>
    </submittedName>
</protein>
<proteinExistence type="predicted"/>
<keyword evidence="3" id="KW-1185">Reference proteome</keyword>
<feature type="compositionally biased region" description="Gly residues" evidence="1">
    <location>
        <begin position="50"/>
        <end position="63"/>
    </location>
</feature>
<dbReference type="Proteomes" id="UP001518990">
    <property type="component" value="Unassembled WGS sequence"/>
</dbReference>
<evidence type="ECO:0000313" key="2">
    <source>
        <dbReference type="EMBL" id="MBO1074254.1"/>
    </source>
</evidence>
<name>A0ABS3K9X6_9PROT</name>
<accession>A0ABS3K9X6</accession>
<dbReference type="EMBL" id="JACTNF010000005">
    <property type="protein sequence ID" value="MBO1074254.1"/>
    <property type="molecule type" value="Genomic_DNA"/>
</dbReference>
<evidence type="ECO:0000313" key="3">
    <source>
        <dbReference type="Proteomes" id="UP001518990"/>
    </source>
</evidence>